<accession>A0A917YHI1</accession>
<comment type="caution">
    <text evidence="1">The sequence shown here is derived from an EMBL/GenBank/DDBJ whole genome shotgun (WGS) entry which is preliminary data.</text>
</comment>
<dbReference type="AlphaFoldDB" id="A0A917YHI1"/>
<evidence type="ECO:0000313" key="1">
    <source>
        <dbReference type="EMBL" id="GGN96425.1"/>
    </source>
</evidence>
<gene>
    <name evidence="1" type="ORF">GCM10011579_097890</name>
</gene>
<dbReference type="EMBL" id="BMMM01000036">
    <property type="protein sequence ID" value="GGN96425.1"/>
    <property type="molecule type" value="Genomic_DNA"/>
</dbReference>
<sequence length="52" mass="5934">MCHNGRMRCVRDVRDLPCSEPDSLPECGVQTSGETQVMAEAYDWPEVFDGEW</sequence>
<name>A0A917YHI1_9ACTN</name>
<organism evidence="1 2">
    <name type="scientific">Streptomyces albiflavescens</name>
    <dbReference type="NCBI Taxonomy" id="1623582"/>
    <lineage>
        <taxon>Bacteria</taxon>
        <taxon>Bacillati</taxon>
        <taxon>Actinomycetota</taxon>
        <taxon>Actinomycetes</taxon>
        <taxon>Kitasatosporales</taxon>
        <taxon>Streptomycetaceae</taxon>
        <taxon>Streptomyces</taxon>
    </lineage>
</organism>
<proteinExistence type="predicted"/>
<reference evidence="1 2" key="1">
    <citation type="journal article" date="2014" name="Int. J. Syst. Evol. Microbiol.">
        <title>Complete genome sequence of Corynebacterium casei LMG S-19264T (=DSM 44701T), isolated from a smear-ripened cheese.</title>
        <authorList>
            <consortium name="US DOE Joint Genome Institute (JGI-PGF)"/>
            <person name="Walter F."/>
            <person name="Albersmeier A."/>
            <person name="Kalinowski J."/>
            <person name="Ruckert C."/>
        </authorList>
    </citation>
    <scope>NUCLEOTIDE SEQUENCE [LARGE SCALE GENOMIC DNA]</scope>
    <source>
        <strain evidence="1 2">CGMCC 4.7111</strain>
    </source>
</reference>
<evidence type="ECO:0000313" key="2">
    <source>
        <dbReference type="Proteomes" id="UP000600365"/>
    </source>
</evidence>
<keyword evidence="2" id="KW-1185">Reference proteome</keyword>
<dbReference type="Proteomes" id="UP000600365">
    <property type="component" value="Unassembled WGS sequence"/>
</dbReference>
<protein>
    <submittedName>
        <fullName evidence="1">Uncharacterized protein</fullName>
    </submittedName>
</protein>